<feature type="region of interest" description="Disordered" evidence="1">
    <location>
        <begin position="1"/>
        <end position="41"/>
    </location>
</feature>
<organism evidence="2 3">
    <name type="scientific">Rhododendron williamsianum</name>
    <dbReference type="NCBI Taxonomy" id="262921"/>
    <lineage>
        <taxon>Eukaryota</taxon>
        <taxon>Viridiplantae</taxon>
        <taxon>Streptophyta</taxon>
        <taxon>Embryophyta</taxon>
        <taxon>Tracheophyta</taxon>
        <taxon>Spermatophyta</taxon>
        <taxon>Magnoliopsida</taxon>
        <taxon>eudicotyledons</taxon>
        <taxon>Gunneridae</taxon>
        <taxon>Pentapetalae</taxon>
        <taxon>asterids</taxon>
        <taxon>Ericales</taxon>
        <taxon>Ericaceae</taxon>
        <taxon>Ericoideae</taxon>
        <taxon>Rhodoreae</taxon>
        <taxon>Rhododendron</taxon>
    </lineage>
</organism>
<reference evidence="2 3" key="1">
    <citation type="journal article" date="2019" name="Genome Biol. Evol.">
        <title>The Rhododendron genome and chromosomal organization provide insight into shared whole-genome duplications across the heath family (Ericaceae).</title>
        <authorList>
            <person name="Soza V.L."/>
            <person name="Lindsley D."/>
            <person name="Waalkes A."/>
            <person name="Ramage E."/>
            <person name="Patwardhan R.P."/>
            <person name="Burton J.N."/>
            <person name="Adey A."/>
            <person name="Kumar A."/>
            <person name="Qiu R."/>
            <person name="Shendure J."/>
            <person name="Hall B."/>
        </authorList>
    </citation>
    <scope>NUCLEOTIDE SEQUENCE [LARGE SCALE GENOMIC DNA]</scope>
    <source>
        <strain evidence="2">RSF 1966-606</strain>
    </source>
</reference>
<evidence type="ECO:0000313" key="2">
    <source>
        <dbReference type="EMBL" id="KAE9450866.1"/>
    </source>
</evidence>
<feature type="compositionally biased region" description="Acidic residues" evidence="1">
    <location>
        <begin position="93"/>
        <end position="103"/>
    </location>
</feature>
<evidence type="ECO:0000313" key="3">
    <source>
        <dbReference type="Proteomes" id="UP000428333"/>
    </source>
</evidence>
<comment type="caution">
    <text evidence="2">The sequence shown here is derived from an EMBL/GenBank/DDBJ whole genome shotgun (WGS) entry which is preliminary data.</text>
</comment>
<proteinExistence type="predicted"/>
<accession>A0A6A4KT58</accession>
<keyword evidence="3" id="KW-1185">Reference proteome</keyword>
<feature type="region of interest" description="Disordered" evidence="1">
    <location>
        <begin position="84"/>
        <end position="112"/>
    </location>
</feature>
<feature type="compositionally biased region" description="Basic residues" evidence="1">
    <location>
        <begin position="11"/>
        <end position="28"/>
    </location>
</feature>
<evidence type="ECO:0000256" key="1">
    <source>
        <dbReference type="SAM" id="MobiDB-lite"/>
    </source>
</evidence>
<dbReference type="EMBL" id="QEFC01002744">
    <property type="protein sequence ID" value="KAE9450866.1"/>
    <property type="molecule type" value="Genomic_DNA"/>
</dbReference>
<dbReference type="AlphaFoldDB" id="A0A6A4KT58"/>
<feature type="non-terminal residue" evidence="2">
    <location>
        <position position="1"/>
    </location>
</feature>
<name>A0A6A4KT58_9ERIC</name>
<gene>
    <name evidence="2" type="ORF">C3L33_17232</name>
</gene>
<dbReference type="OrthoDB" id="5590282at2759"/>
<dbReference type="Proteomes" id="UP000428333">
    <property type="component" value="Linkage Group LG10"/>
</dbReference>
<protein>
    <submittedName>
        <fullName evidence="2">Uncharacterized protein</fullName>
    </submittedName>
</protein>
<sequence length="369" mass="41912">MKREAQPMQQRLKKLRSSLPRRRRKHISPIRLATSPAASIASSHLTREVSCESSRISVNNNPRVASPKKRRLEEITGFGQSKQFQKVLKREKEEDEDEDEEERDSSCVQSCSGVDEAREINSNEFGVIEEHSVTTAKSELSCEFSRKIPTAGDENSIRNDVELTEAAKLSAGDSDLACSESELVCFDDDDSDYSSAFTELQSEVFHDSSEIDFSDEYTPSTLFESGSEFSEKSITDDITPSPTFSCSSSTVSSSLGPPPIHFVHVPMAKTPRNSRIYVCVCVCVTVLWFWISVLRFEDEENEESYKMLRNRERRQVYFHDYAEEYCSATEYGELVIQQRLRMVHWIVEVSYPRSLVLVLFVGVINCNAP</sequence>